<feature type="signal peptide" evidence="1">
    <location>
        <begin position="1"/>
        <end position="19"/>
    </location>
</feature>
<dbReference type="Proteomes" id="UP001156690">
    <property type="component" value="Unassembled WGS sequence"/>
</dbReference>
<keyword evidence="3" id="KW-1185">Reference proteome</keyword>
<dbReference type="AlphaFoldDB" id="A0AAV5P0V4"/>
<sequence>MKKYIILLVLLMVSASSYAKYTANFRGVITDVLTYPGSTLILIKVTNMPKSHPKCTMLDYMAIDPAISSESRQLVMSRILTAYTTKETVTIGFDKESHSDSCTGGDRMRVHRVG</sequence>
<feature type="chain" id="PRO_5043753024" evidence="1">
    <location>
        <begin position="20"/>
        <end position="114"/>
    </location>
</feature>
<dbReference type="RefSeq" id="WP_126606558.1">
    <property type="nucleotide sequence ID" value="NZ_AP025145.1"/>
</dbReference>
<evidence type="ECO:0000313" key="2">
    <source>
        <dbReference type="EMBL" id="GLQ76325.1"/>
    </source>
</evidence>
<keyword evidence="1" id="KW-0732">Signal</keyword>
<gene>
    <name evidence="2" type="ORF">GCM10007932_56880</name>
</gene>
<dbReference type="EMBL" id="BSNX01000075">
    <property type="protein sequence ID" value="GLQ76325.1"/>
    <property type="molecule type" value="Genomic_DNA"/>
</dbReference>
<name>A0AAV5P0V4_9VIBR</name>
<evidence type="ECO:0000313" key="3">
    <source>
        <dbReference type="Proteomes" id="UP001156690"/>
    </source>
</evidence>
<protein>
    <submittedName>
        <fullName evidence="2">Uncharacterized protein</fullName>
    </submittedName>
</protein>
<reference evidence="3" key="1">
    <citation type="journal article" date="2019" name="Int. J. Syst. Evol. Microbiol.">
        <title>The Global Catalogue of Microorganisms (GCM) 10K type strain sequencing project: providing services to taxonomists for standard genome sequencing and annotation.</title>
        <authorList>
            <consortium name="The Broad Institute Genomics Platform"/>
            <consortium name="The Broad Institute Genome Sequencing Center for Infectious Disease"/>
            <person name="Wu L."/>
            <person name="Ma J."/>
        </authorList>
    </citation>
    <scope>NUCLEOTIDE SEQUENCE [LARGE SCALE GENOMIC DNA]</scope>
    <source>
        <strain evidence="3">NBRC 15640</strain>
    </source>
</reference>
<organism evidence="2 3">
    <name type="scientific">Vibrio penaeicida</name>
    <dbReference type="NCBI Taxonomy" id="104609"/>
    <lineage>
        <taxon>Bacteria</taxon>
        <taxon>Pseudomonadati</taxon>
        <taxon>Pseudomonadota</taxon>
        <taxon>Gammaproteobacteria</taxon>
        <taxon>Vibrionales</taxon>
        <taxon>Vibrionaceae</taxon>
        <taxon>Vibrio</taxon>
    </lineage>
</organism>
<proteinExistence type="predicted"/>
<comment type="caution">
    <text evidence="2">The sequence shown here is derived from an EMBL/GenBank/DDBJ whole genome shotgun (WGS) entry which is preliminary data.</text>
</comment>
<accession>A0AAV5P0V4</accession>
<evidence type="ECO:0000256" key="1">
    <source>
        <dbReference type="SAM" id="SignalP"/>
    </source>
</evidence>